<dbReference type="GO" id="GO:0030514">
    <property type="term" value="P:negative regulation of BMP signaling pathway"/>
    <property type="evidence" value="ECO:0007669"/>
    <property type="project" value="TreeGrafter"/>
</dbReference>
<dbReference type="PANTHER" id="PTHR46526:SF1">
    <property type="entry name" value="CHORDIN"/>
    <property type="match status" value="1"/>
</dbReference>
<protein>
    <submittedName>
        <fullName evidence="2">Uncharacterized protein</fullName>
    </submittedName>
</protein>
<dbReference type="InterPro" id="IPR052278">
    <property type="entry name" value="Chordin-like_regulators"/>
</dbReference>
<evidence type="ECO:0000313" key="3">
    <source>
        <dbReference type="Proteomes" id="UP000719412"/>
    </source>
</evidence>
<dbReference type="GO" id="GO:0009953">
    <property type="term" value="P:dorsal/ventral pattern formation"/>
    <property type="evidence" value="ECO:0007669"/>
    <property type="project" value="TreeGrafter"/>
</dbReference>
<evidence type="ECO:0000256" key="1">
    <source>
        <dbReference type="SAM" id="MobiDB-lite"/>
    </source>
</evidence>
<name>A0A8J6LMN6_TENMO</name>
<reference evidence="2" key="2">
    <citation type="submission" date="2021-08" db="EMBL/GenBank/DDBJ databases">
        <authorList>
            <person name="Eriksson T."/>
        </authorList>
    </citation>
    <scope>NUCLEOTIDE SEQUENCE</scope>
    <source>
        <strain evidence="2">Stoneville</strain>
        <tissue evidence="2">Whole head</tissue>
    </source>
</reference>
<dbReference type="Proteomes" id="UP000719412">
    <property type="component" value="Unassembled WGS sequence"/>
</dbReference>
<keyword evidence="3" id="KW-1185">Reference proteome</keyword>
<evidence type="ECO:0000313" key="2">
    <source>
        <dbReference type="EMBL" id="KAH0818346.1"/>
    </source>
</evidence>
<dbReference type="GO" id="GO:0036122">
    <property type="term" value="F:BMP binding"/>
    <property type="evidence" value="ECO:0007669"/>
    <property type="project" value="TreeGrafter"/>
</dbReference>
<proteinExistence type="predicted"/>
<reference evidence="2" key="1">
    <citation type="journal article" date="2020" name="J Insects Food Feed">
        <title>The yellow mealworm (Tenebrio molitor) genome: a resource for the emerging insects as food and feed industry.</title>
        <authorList>
            <person name="Eriksson T."/>
            <person name="Andere A."/>
            <person name="Kelstrup H."/>
            <person name="Emery V."/>
            <person name="Picard C."/>
        </authorList>
    </citation>
    <scope>NUCLEOTIDE SEQUENCE</scope>
    <source>
        <strain evidence="2">Stoneville</strain>
        <tissue evidence="2">Whole head</tissue>
    </source>
</reference>
<dbReference type="EMBL" id="JABDTM020017850">
    <property type="protein sequence ID" value="KAH0818346.1"/>
    <property type="molecule type" value="Genomic_DNA"/>
</dbReference>
<feature type="region of interest" description="Disordered" evidence="1">
    <location>
        <begin position="49"/>
        <end position="72"/>
    </location>
</feature>
<sequence>MSLRSPNNNTKKAHAFGGPVAQRPGVPSGGRALSARDALSGVIVGKGQSEINGRAEPGGGRRGAGSLNKGRSPVIPFVTSASGRNDTFDLPGFRTKTPTRRPDLIPISVPECVFGKQVRELGSQWIPDLGTPIGVLYCMKCECVAVSDISFSGDHARRISKLIDELFTGKGSGQDRTDTR</sequence>
<comment type="caution">
    <text evidence="2">The sequence shown here is derived from an EMBL/GenBank/DDBJ whole genome shotgun (WGS) entry which is preliminary data.</text>
</comment>
<dbReference type="PANTHER" id="PTHR46526">
    <property type="entry name" value="CHORDIN"/>
    <property type="match status" value="1"/>
</dbReference>
<feature type="region of interest" description="Disordered" evidence="1">
    <location>
        <begin position="1"/>
        <end position="31"/>
    </location>
</feature>
<gene>
    <name evidence="2" type="ORF">GEV33_004445</name>
</gene>
<feature type="compositionally biased region" description="Polar residues" evidence="1">
    <location>
        <begin position="1"/>
        <end position="10"/>
    </location>
</feature>
<dbReference type="AlphaFoldDB" id="A0A8J6LMN6"/>
<organism evidence="2 3">
    <name type="scientific">Tenebrio molitor</name>
    <name type="common">Yellow mealworm beetle</name>
    <dbReference type="NCBI Taxonomy" id="7067"/>
    <lineage>
        <taxon>Eukaryota</taxon>
        <taxon>Metazoa</taxon>
        <taxon>Ecdysozoa</taxon>
        <taxon>Arthropoda</taxon>
        <taxon>Hexapoda</taxon>
        <taxon>Insecta</taxon>
        <taxon>Pterygota</taxon>
        <taxon>Neoptera</taxon>
        <taxon>Endopterygota</taxon>
        <taxon>Coleoptera</taxon>
        <taxon>Polyphaga</taxon>
        <taxon>Cucujiformia</taxon>
        <taxon>Tenebrionidae</taxon>
        <taxon>Tenebrio</taxon>
    </lineage>
</organism>
<accession>A0A8J6LMN6</accession>
<dbReference type="GO" id="GO:0005615">
    <property type="term" value="C:extracellular space"/>
    <property type="evidence" value="ECO:0007669"/>
    <property type="project" value="TreeGrafter"/>
</dbReference>